<dbReference type="FunFam" id="3.90.850.10:FF:000002">
    <property type="entry name" value="2-hydroxyhepta-2,4-diene-1,7-dioate isomerase"/>
    <property type="match status" value="1"/>
</dbReference>
<dbReference type="GO" id="GO:0050385">
    <property type="term" value="F:ureidoglycolate lyase activity"/>
    <property type="evidence" value="ECO:0007669"/>
    <property type="project" value="UniProtKB-EC"/>
</dbReference>
<dbReference type="Gene3D" id="3.90.850.10">
    <property type="entry name" value="Fumarylacetoacetase-like, C-terminal domain"/>
    <property type="match status" value="1"/>
</dbReference>
<organism evidence="4 5">
    <name type="scientific">Candidatus Hydrogenisulfobacillus filiaventi</name>
    <dbReference type="NCBI Taxonomy" id="2707344"/>
    <lineage>
        <taxon>Bacteria</taxon>
        <taxon>Bacillati</taxon>
        <taxon>Bacillota</taxon>
        <taxon>Clostridia</taxon>
        <taxon>Eubacteriales</taxon>
        <taxon>Clostridiales Family XVII. Incertae Sedis</taxon>
        <taxon>Candidatus Hydrogenisulfobacillus</taxon>
    </lineage>
</organism>
<dbReference type="PANTHER" id="PTHR42796">
    <property type="entry name" value="FUMARYLACETOACETATE HYDROLASE DOMAIN-CONTAINING PROTEIN 2A-RELATED"/>
    <property type="match status" value="1"/>
</dbReference>
<dbReference type="InterPro" id="IPR036663">
    <property type="entry name" value="Fumarylacetoacetase_C_sf"/>
</dbReference>
<dbReference type="PANTHER" id="PTHR42796:SF4">
    <property type="entry name" value="FUMARYLACETOACETATE HYDROLASE DOMAIN-CONTAINING PROTEIN 2A"/>
    <property type="match status" value="1"/>
</dbReference>
<dbReference type="EC" id="4.3.2.3" evidence="4"/>
<evidence type="ECO:0000256" key="1">
    <source>
        <dbReference type="ARBA" id="ARBA00010211"/>
    </source>
</evidence>
<keyword evidence="5" id="KW-1185">Reference proteome</keyword>
<dbReference type="GO" id="GO:0016853">
    <property type="term" value="F:isomerase activity"/>
    <property type="evidence" value="ECO:0007669"/>
    <property type="project" value="UniProtKB-ARBA"/>
</dbReference>
<evidence type="ECO:0000313" key="5">
    <source>
        <dbReference type="Proteomes" id="UP000503399"/>
    </source>
</evidence>
<gene>
    <name evidence="4" type="ORF">R50_0157</name>
</gene>
<evidence type="ECO:0000259" key="3">
    <source>
        <dbReference type="Pfam" id="PF01557"/>
    </source>
</evidence>
<dbReference type="GO" id="GO:0046872">
    <property type="term" value="F:metal ion binding"/>
    <property type="evidence" value="ECO:0007669"/>
    <property type="project" value="UniProtKB-KW"/>
</dbReference>
<name>A0A6F8ZDF1_9FIRM</name>
<keyword evidence="2" id="KW-0479">Metal-binding</keyword>
<dbReference type="AlphaFoldDB" id="A0A6F8ZDF1"/>
<feature type="domain" description="Fumarylacetoacetase-like C-terminal" evidence="3">
    <location>
        <begin position="72"/>
        <end position="278"/>
    </location>
</feature>
<protein>
    <submittedName>
        <fullName evidence="4">Ureidoglycolate lyase</fullName>
        <ecNumber evidence="4">4.3.2.3</ecNumber>
    </submittedName>
</protein>
<dbReference type="Pfam" id="PF01557">
    <property type="entry name" value="FAA_hydrolase"/>
    <property type="match status" value="1"/>
</dbReference>
<accession>A0A6F8ZDF1</accession>
<evidence type="ECO:0000313" key="4">
    <source>
        <dbReference type="EMBL" id="CAB1127663.1"/>
    </source>
</evidence>
<dbReference type="Proteomes" id="UP000503399">
    <property type="component" value="Chromosome"/>
</dbReference>
<proteinExistence type="inferred from homology"/>
<dbReference type="KEGG" id="hfv:R50_0157"/>
<dbReference type="EMBL" id="LR778114">
    <property type="protein sequence ID" value="CAB1127663.1"/>
    <property type="molecule type" value="Genomic_DNA"/>
</dbReference>
<reference evidence="4 5" key="1">
    <citation type="submission" date="2020-02" db="EMBL/GenBank/DDBJ databases">
        <authorList>
            <person name="Hogendoorn C."/>
        </authorList>
    </citation>
    <scope>NUCLEOTIDE SEQUENCE [LARGE SCALE GENOMIC DNA]</scope>
    <source>
        <strain evidence="4">R501</strain>
    </source>
</reference>
<comment type="similarity">
    <text evidence="1">Belongs to the FAH family.</text>
</comment>
<evidence type="ECO:0000256" key="2">
    <source>
        <dbReference type="ARBA" id="ARBA00022723"/>
    </source>
</evidence>
<dbReference type="GO" id="GO:0019752">
    <property type="term" value="P:carboxylic acid metabolic process"/>
    <property type="evidence" value="ECO:0007669"/>
    <property type="project" value="UniProtKB-ARBA"/>
</dbReference>
<dbReference type="SUPFAM" id="SSF56529">
    <property type="entry name" value="FAH"/>
    <property type="match status" value="1"/>
</dbReference>
<dbReference type="InterPro" id="IPR051121">
    <property type="entry name" value="FAH"/>
</dbReference>
<dbReference type="InterPro" id="IPR011234">
    <property type="entry name" value="Fumarylacetoacetase-like_C"/>
</dbReference>
<keyword evidence="4" id="KW-0456">Lyase</keyword>
<sequence>MRLANVIWEGGCRLALGEEDGASLRLVDPARFPDTDAVLAAGAGAEVLRAAAGPPVPAAEVRWLPAVRRPGKIFCIGLNYRRHAAETGSPVPASPVVFSKFPNALAGHRQVVTIPAATRALDYEAELVVVIGRRVHRVRPEEALAAVWGYTIGNDLSARDLQFRTGQWLLGKSADGFAPLGPYLVSAGEAGDPQDQEIRLWLNGEERQHSSTADMIFGCAELVAALSEVWTLEPGDLIFTGTPEGVIWGRPPEQQVWIRPGDVTRIAIGRLGVLETTFAAEEPAGEG</sequence>